<proteinExistence type="predicted"/>
<dbReference type="InterPro" id="IPR058769">
    <property type="entry name" value="MCMDC2_N"/>
</dbReference>
<dbReference type="Pfam" id="PF17855">
    <property type="entry name" value="MCM_lid"/>
    <property type="match status" value="1"/>
</dbReference>
<dbReference type="GO" id="GO:0005634">
    <property type="term" value="C:nucleus"/>
    <property type="evidence" value="ECO:0007669"/>
    <property type="project" value="TreeGrafter"/>
</dbReference>
<dbReference type="AlphaFoldDB" id="H3CXL9"/>
<dbReference type="HOGENOM" id="CLU_032817_1_0_1"/>
<dbReference type="PANTHER" id="PTHR11630">
    <property type="entry name" value="DNA REPLICATION LICENSING FACTOR MCM FAMILY MEMBER"/>
    <property type="match status" value="1"/>
</dbReference>
<accession>H3CXL9</accession>
<organism evidence="9 10">
    <name type="scientific">Tetraodon nigroviridis</name>
    <name type="common">Spotted green pufferfish</name>
    <name type="synonym">Chelonodon nigroviridis</name>
    <dbReference type="NCBI Taxonomy" id="99883"/>
    <lineage>
        <taxon>Eukaryota</taxon>
        <taxon>Metazoa</taxon>
        <taxon>Chordata</taxon>
        <taxon>Craniata</taxon>
        <taxon>Vertebrata</taxon>
        <taxon>Euteleostomi</taxon>
        <taxon>Actinopterygii</taxon>
        <taxon>Neopterygii</taxon>
        <taxon>Teleostei</taxon>
        <taxon>Neoteleostei</taxon>
        <taxon>Acanthomorphata</taxon>
        <taxon>Eupercaria</taxon>
        <taxon>Tetraodontiformes</taxon>
        <taxon>Tetradontoidea</taxon>
        <taxon>Tetraodontidae</taxon>
        <taxon>Tetraodon</taxon>
    </lineage>
</organism>
<dbReference type="GO" id="GO:0005524">
    <property type="term" value="F:ATP binding"/>
    <property type="evidence" value="ECO:0007669"/>
    <property type="project" value="InterPro"/>
</dbReference>
<keyword evidence="4" id="KW-0469">Meiosis</keyword>
<dbReference type="GeneTree" id="ENSGT01150000286951"/>
<keyword evidence="1" id="KW-0597">Phosphoprotein</keyword>
<feature type="domain" description="MCMDC2 N-terminal" evidence="8">
    <location>
        <begin position="7"/>
        <end position="106"/>
    </location>
</feature>
<evidence type="ECO:0000256" key="1">
    <source>
        <dbReference type="ARBA" id="ARBA00022553"/>
    </source>
</evidence>
<dbReference type="Gene3D" id="3.40.50.300">
    <property type="entry name" value="P-loop containing nucleotide triphosphate hydrolases"/>
    <property type="match status" value="1"/>
</dbReference>
<evidence type="ECO:0000313" key="9">
    <source>
        <dbReference type="Ensembl" id="ENSTNIP00000013004.1"/>
    </source>
</evidence>
<reference evidence="9" key="3">
    <citation type="submission" date="2025-09" db="UniProtKB">
        <authorList>
            <consortium name="Ensembl"/>
        </authorList>
    </citation>
    <scope>IDENTIFICATION</scope>
</reference>
<evidence type="ECO:0000256" key="5">
    <source>
        <dbReference type="ARBA" id="ARBA00059210"/>
    </source>
</evidence>
<dbReference type="FunFam" id="3.40.50.300:FF:001155">
    <property type="entry name" value="minichromosome maintenance domain-containing protein 2"/>
    <property type="match status" value="1"/>
</dbReference>
<reference evidence="9" key="2">
    <citation type="submission" date="2025-08" db="UniProtKB">
        <authorList>
            <consortium name="Ensembl"/>
        </authorList>
    </citation>
    <scope>IDENTIFICATION</scope>
</reference>
<evidence type="ECO:0000256" key="3">
    <source>
        <dbReference type="ARBA" id="ARBA00023204"/>
    </source>
</evidence>
<dbReference type="GO" id="GO:0017116">
    <property type="term" value="F:single-stranded DNA helicase activity"/>
    <property type="evidence" value="ECO:0007669"/>
    <property type="project" value="TreeGrafter"/>
</dbReference>
<keyword evidence="10" id="KW-1185">Reference proteome</keyword>
<evidence type="ECO:0000256" key="2">
    <source>
        <dbReference type="ARBA" id="ARBA00022763"/>
    </source>
</evidence>
<dbReference type="Ensembl" id="ENSTNIT00000013196.1">
    <property type="protein sequence ID" value="ENSTNIP00000013004.1"/>
    <property type="gene ID" value="ENSTNIG00000010106.1"/>
</dbReference>
<dbReference type="Pfam" id="PF26063">
    <property type="entry name" value="MCMDC2_N"/>
    <property type="match status" value="1"/>
</dbReference>
<evidence type="ECO:0000256" key="6">
    <source>
        <dbReference type="ARBA" id="ARBA00067689"/>
    </source>
</evidence>
<dbReference type="GO" id="GO:0003677">
    <property type="term" value="F:DNA binding"/>
    <property type="evidence" value="ECO:0007669"/>
    <property type="project" value="InterPro"/>
</dbReference>
<name>H3CXL9_TETNG</name>
<evidence type="ECO:0000313" key="10">
    <source>
        <dbReference type="Proteomes" id="UP000007303"/>
    </source>
</evidence>
<keyword evidence="2" id="KW-0227">DNA damage</keyword>
<dbReference type="Proteomes" id="UP000007303">
    <property type="component" value="Unassembled WGS sequence"/>
</dbReference>
<protein>
    <recommendedName>
        <fullName evidence="6">Minichromosome maintenance domain-containing protein 2</fullName>
    </recommendedName>
</protein>
<comment type="function">
    <text evidence="5">Plays an important role in meiotic recombination and associated DNA double-strand break repair.</text>
</comment>
<dbReference type="InterPro" id="IPR041562">
    <property type="entry name" value="MCM_lid"/>
</dbReference>
<evidence type="ECO:0000259" key="7">
    <source>
        <dbReference type="Pfam" id="PF17855"/>
    </source>
</evidence>
<dbReference type="GO" id="GO:0000727">
    <property type="term" value="P:double-strand break repair via break-induced replication"/>
    <property type="evidence" value="ECO:0007669"/>
    <property type="project" value="TreeGrafter"/>
</dbReference>
<dbReference type="InterPro" id="IPR027417">
    <property type="entry name" value="P-loop_NTPase"/>
</dbReference>
<feature type="domain" description="MCM AAA-lid" evidence="7">
    <location>
        <begin position="543"/>
        <end position="621"/>
    </location>
</feature>
<dbReference type="GO" id="GO:0051321">
    <property type="term" value="P:meiotic cell cycle"/>
    <property type="evidence" value="ECO:0007669"/>
    <property type="project" value="UniProtKB-KW"/>
</dbReference>
<dbReference type="InParanoid" id="H3CXL9"/>
<sequence length="681" mass="75083">MSDVLSLKESILVYLDISGGLQKLMEDCKSFNEPQTMEAVYRLCVSVNPSDVIELDPVLGDWILHDPLKASALFQYVCFVAIKTLSLVEKIETQNQVNVILRLTHLPPFPEYTMDLRRFPRRDGPVRPVAMEGLVIAMTRVTKYTQGARFLCQNDGCPCSTGFHHIRVHTPGATESATVGNNLSCTMCSSPLKEDVKFRVLGDKQLVELVHVKALDALKAQQQSSLRYQSVTLFLRDELCNSMRMGHLYRVLGFPVHVQQWQSLSWSVEANNIQLWEPAHPHNVSLSFQEMLKATAGSPWRFSAVAAHCFGLEVAPPGLYNVLKMALLLSLVQTRAATNDTTQNLDLLTVTSDTLIVDRLMTYSLNMSAHGVRHQATGEMFASLSRDTHGAGTANIHAGSALLATGGICMLGDLGCYRKERLDAIQSVLEGGAVSVFIPGKKYGEDADQQVSFPVQCSFWALTDASRQSGKMSENVLIGTAMEQDLGSISSQLADAFGLVVDSRDTMGDCSLFAQSVHTLQQAVLPAKHLYSTWEFSAQDYKELVAHARSLQVELSPEAEKMIHGYYMASRRVRTQTHGVKMSVGSIKLLVSLAEAHCKLSLRTRVLEEDAVIAVLLCENSVTLKHGASVLAIPPDPVFPCDLGDADSLQRRDVTLDGLRQNILRFIYTYAPGAETYITEE</sequence>
<dbReference type="InterPro" id="IPR031327">
    <property type="entry name" value="MCM"/>
</dbReference>
<evidence type="ECO:0000256" key="4">
    <source>
        <dbReference type="ARBA" id="ARBA00023254"/>
    </source>
</evidence>
<keyword evidence="3" id="KW-0234">DNA repair</keyword>
<evidence type="ECO:0000259" key="8">
    <source>
        <dbReference type="Pfam" id="PF26063"/>
    </source>
</evidence>
<dbReference type="STRING" id="99883.ENSTNIP00000013004"/>
<dbReference type="OMA" id="SICLVPR"/>
<dbReference type="PANTHER" id="PTHR11630:SF75">
    <property type="entry name" value="MINICHROMOSOME MAINTENANCE DOMAIN-CONTAINING PROTEIN 2"/>
    <property type="match status" value="1"/>
</dbReference>
<reference evidence="10" key="1">
    <citation type="journal article" date="2004" name="Nature">
        <title>Genome duplication in the teleost fish Tetraodon nigroviridis reveals the early vertebrate proto-karyotype.</title>
        <authorList>
            <person name="Jaillon O."/>
            <person name="Aury J.-M."/>
            <person name="Brunet F."/>
            <person name="Petit J.-L."/>
            <person name="Stange-Thomann N."/>
            <person name="Mauceli E."/>
            <person name="Bouneau L."/>
            <person name="Fischer C."/>
            <person name="Ozouf-Costaz C."/>
            <person name="Bernot A."/>
            <person name="Nicaud S."/>
            <person name="Jaffe D."/>
            <person name="Fisher S."/>
            <person name="Lutfalla G."/>
            <person name="Dossat C."/>
            <person name="Segurens B."/>
            <person name="Dasilva C."/>
            <person name="Salanoubat M."/>
            <person name="Levy M."/>
            <person name="Boudet N."/>
            <person name="Castellano S."/>
            <person name="Anthouard V."/>
            <person name="Jubin C."/>
            <person name="Castelli V."/>
            <person name="Katinka M."/>
            <person name="Vacherie B."/>
            <person name="Biemont C."/>
            <person name="Skalli Z."/>
            <person name="Cattolico L."/>
            <person name="Poulain J."/>
            <person name="De Berardinis V."/>
            <person name="Cruaud C."/>
            <person name="Duprat S."/>
            <person name="Brottier P."/>
            <person name="Coutanceau J.-P."/>
            <person name="Gouzy J."/>
            <person name="Parra G."/>
            <person name="Lardier G."/>
            <person name="Chapple C."/>
            <person name="McKernan K.J."/>
            <person name="McEwan P."/>
            <person name="Bosak S."/>
            <person name="Kellis M."/>
            <person name="Volff J.-N."/>
            <person name="Guigo R."/>
            <person name="Zody M.C."/>
            <person name="Mesirov J."/>
            <person name="Lindblad-Toh K."/>
            <person name="Birren B."/>
            <person name="Nusbaum C."/>
            <person name="Kahn D."/>
            <person name="Robinson-Rechavi M."/>
            <person name="Laudet V."/>
            <person name="Schachter V."/>
            <person name="Quetier F."/>
            <person name="Saurin W."/>
            <person name="Scarpelli C."/>
            <person name="Wincker P."/>
            <person name="Lander E.S."/>
            <person name="Weissenbach J."/>
            <person name="Roest Crollius H."/>
        </authorList>
    </citation>
    <scope>NUCLEOTIDE SEQUENCE [LARGE SCALE GENOMIC DNA]</scope>
</reference>